<dbReference type="AlphaFoldDB" id="A0AAX7UG01"/>
<evidence type="ECO:0000313" key="9">
    <source>
        <dbReference type="Proteomes" id="UP000265100"/>
    </source>
</evidence>
<keyword evidence="9" id="KW-1185">Reference proteome</keyword>
<sequence length="701" mass="77911">HDLSGSVSLAWVGDGTGVSDYGKSFQDVTGLINNTFIRSEFGIAISPNNSGKVILTAEVSGDLKTRIFVSEDFGKSFTDRNLPFNPLTQITYNPENSSVLVVLSNDLWLSEDFGVNWKNIHRMVFVGFWFFFFSFNFSGDRGMLELRRTTNYGKTIKTVASKIYSFGLGGRFLFASVMTGKVSVQRGTLRTIHVSVDQGDSWNIAQLPPVGHEQFYSILAANDEMVFMHVDEPGDTGFGTIYVSDDRGTVYSKSLERHLYTTTGGDTDFTNVTSLRGVFITSVLAEDNSVQSVVSFDQGGEWVPLQKPANSKCDATAKDPDKCSLHIHAAYSTSQKLNIPMLPLTEPNAVGLIIAHGSVGDAISVMRPDVYVSDDGGYTWIKALDGPHHYAILDSGGLLVAVEHSVTNPVNKIKFSTDEGQCWNEYNFTKDPIFFTGLASEPGARSMNVSIWGYRDSYLSQYWTSFTIDFKELLTRTCGDYDYVQWLAHSDDISDPNDGCLLGYKEKFLRLRKDSVCWNGRDYIVNTQPTPCLCTLDDFMCDFGYYRKENSSECVEQPDLRDKVLEFCLQGKEEQLQTSGYRKIPGDKCEGGEVHTRKEIDLSKRCVSDLVGPELLVSISASKSVPVVITVVIVLILSIAVGVVFVKKYVCGGRFLVHRYSVLQQHVEANAADGIDEPLETNHTQNGKIEFHDDSDEDLLE</sequence>
<evidence type="ECO:0000256" key="1">
    <source>
        <dbReference type="ARBA" id="ARBA00004370"/>
    </source>
</evidence>
<organism evidence="8 9">
    <name type="scientific">Astatotilapia calliptera</name>
    <name type="common">Eastern happy</name>
    <name type="synonym">Chromis callipterus</name>
    <dbReference type="NCBI Taxonomy" id="8154"/>
    <lineage>
        <taxon>Eukaryota</taxon>
        <taxon>Metazoa</taxon>
        <taxon>Chordata</taxon>
        <taxon>Craniata</taxon>
        <taxon>Vertebrata</taxon>
        <taxon>Euteleostomi</taxon>
        <taxon>Actinopterygii</taxon>
        <taxon>Neopterygii</taxon>
        <taxon>Teleostei</taxon>
        <taxon>Neoteleostei</taxon>
        <taxon>Acanthomorphata</taxon>
        <taxon>Ovalentaria</taxon>
        <taxon>Cichlomorphae</taxon>
        <taxon>Cichliformes</taxon>
        <taxon>Cichlidae</taxon>
        <taxon>African cichlids</taxon>
        <taxon>Pseudocrenilabrinae</taxon>
        <taxon>Haplochromini</taxon>
        <taxon>Astatotilapia</taxon>
    </lineage>
</organism>
<dbReference type="InterPro" id="IPR050310">
    <property type="entry name" value="VPS10-sortilin"/>
</dbReference>
<protein>
    <recommendedName>
        <fullName evidence="7">VPS10 domain-containing protein</fullName>
    </recommendedName>
</protein>
<feature type="transmembrane region" description="Helical" evidence="6">
    <location>
        <begin position="625"/>
        <end position="646"/>
    </location>
</feature>
<evidence type="ECO:0000256" key="3">
    <source>
        <dbReference type="ARBA" id="ARBA00023136"/>
    </source>
</evidence>
<feature type="region of interest" description="Disordered" evidence="5">
    <location>
        <begin position="675"/>
        <end position="701"/>
    </location>
</feature>
<evidence type="ECO:0000256" key="4">
    <source>
        <dbReference type="ARBA" id="ARBA00023180"/>
    </source>
</evidence>
<reference evidence="8" key="3">
    <citation type="submission" date="2025-08" db="UniProtKB">
        <authorList>
            <consortium name="Ensembl"/>
        </authorList>
    </citation>
    <scope>IDENTIFICATION</scope>
</reference>
<evidence type="ECO:0000256" key="6">
    <source>
        <dbReference type="SAM" id="Phobius"/>
    </source>
</evidence>
<dbReference type="Gene3D" id="2.130.10.10">
    <property type="entry name" value="YVTN repeat-like/Quinoprotein amine dehydrogenase"/>
    <property type="match status" value="2"/>
</dbReference>
<keyword evidence="2" id="KW-0677">Repeat</keyword>
<dbReference type="InterPro" id="IPR015943">
    <property type="entry name" value="WD40/YVTN_repeat-like_dom_sf"/>
</dbReference>
<reference evidence="8" key="4">
    <citation type="submission" date="2025-09" db="UniProtKB">
        <authorList>
            <consortium name="Ensembl"/>
        </authorList>
    </citation>
    <scope>IDENTIFICATION</scope>
</reference>
<dbReference type="GO" id="GO:0006895">
    <property type="term" value="P:Golgi to endosome transport"/>
    <property type="evidence" value="ECO:0007669"/>
    <property type="project" value="TreeGrafter"/>
</dbReference>
<dbReference type="InterPro" id="IPR031777">
    <property type="entry name" value="Sortilin_C"/>
</dbReference>
<dbReference type="Gene3D" id="2.10.70.80">
    <property type="match status" value="1"/>
</dbReference>
<dbReference type="CDD" id="cd15482">
    <property type="entry name" value="Sialidase_non-viral"/>
    <property type="match status" value="1"/>
</dbReference>
<dbReference type="GO" id="GO:0016050">
    <property type="term" value="P:vesicle organization"/>
    <property type="evidence" value="ECO:0007669"/>
    <property type="project" value="TreeGrafter"/>
</dbReference>
<dbReference type="PANTHER" id="PTHR12106">
    <property type="entry name" value="SORTILIN RELATED"/>
    <property type="match status" value="1"/>
</dbReference>
<feature type="domain" description="VPS10" evidence="7">
    <location>
        <begin position="4"/>
        <end position="611"/>
    </location>
</feature>
<evidence type="ECO:0000256" key="2">
    <source>
        <dbReference type="ARBA" id="ARBA00022737"/>
    </source>
</evidence>
<comment type="subcellular location">
    <subcellularLocation>
        <location evidence="1">Membrane</location>
    </subcellularLocation>
</comment>
<keyword evidence="6" id="KW-1133">Transmembrane helix</keyword>
<dbReference type="InterPro" id="IPR031778">
    <property type="entry name" value="Sortilin_N"/>
</dbReference>
<dbReference type="Pfam" id="PF15902">
    <property type="entry name" value="Sortilin-Vps10"/>
    <property type="match status" value="1"/>
</dbReference>
<dbReference type="SMART" id="SM00602">
    <property type="entry name" value="VPS10"/>
    <property type="match status" value="1"/>
</dbReference>
<dbReference type="SUPFAM" id="SSF110296">
    <property type="entry name" value="Oligoxyloglucan reducing end-specific cellobiohydrolase"/>
    <property type="match status" value="1"/>
</dbReference>
<keyword evidence="4" id="KW-0325">Glycoprotein</keyword>
<dbReference type="GeneTree" id="ENSGT01030000234563"/>
<keyword evidence="6" id="KW-0812">Transmembrane</keyword>
<dbReference type="InterPro" id="IPR006581">
    <property type="entry name" value="VPS10"/>
</dbReference>
<dbReference type="Pfam" id="PF15901">
    <property type="entry name" value="Sortilin_C"/>
    <property type="match status" value="1"/>
</dbReference>
<proteinExistence type="predicted"/>
<dbReference type="GO" id="GO:0005829">
    <property type="term" value="C:cytosol"/>
    <property type="evidence" value="ECO:0007669"/>
    <property type="project" value="GOC"/>
</dbReference>
<dbReference type="Ensembl" id="ENSACLT00000052116.1">
    <property type="protein sequence ID" value="ENSACLP00000068808.1"/>
    <property type="gene ID" value="ENSACLG00000001383.2"/>
</dbReference>
<name>A0AAX7UG01_ASTCA</name>
<evidence type="ECO:0000256" key="5">
    <source>
        <dbReference type="SAM" id="MobiDB-lite"/>
    </source>
</evidence>
<evidence type="ECO:0000259" key="7">
    <source>
        <dbReference type="SMART" id="SM00602"/>
    </source>
</evidence>
<reference evidence="8 9" key="1">
    <citation type="submission" date="2018-05" db="EMBL/GenBank/DDBJ databases">
        <authorList>
            <person name="Datahose"/>
        </authorList>
    </citation>
    <scope>NUCLEOTIDE SEQUENCE</scope>
</reference>
<dbReference type="GO" id="GO:0006897">
    <property type="term" value="P:endocytosis"/>
    <property type="evidence" value="ECO:0007669"/>
    <property type="project" value="TreeGrafter"/>
</dbReference>
<dbReference type="Gene3D" id="3.30.60.270">
    <property type="match status" value="1"/>
</dbReference>
<accession>A0AAX7UG01</accession>
<keyword evidence="3 6" id="KW-0472">Membrane</keyword>
<reference evidence="9" key="2">
    <citation type="submission" date="2023-03" db="EMBL/GenBank/DDBJ databases">
        <authorList>
            <consortium name="Wellcome Sanger Institute Data Sharing"/>
        </authorList>
    </citation>
    <scope>NUCLEOTIDE SEQUENCE [LARGE SCALE GENOMIC DNA]</scope>
</reference>
<dbReference type="Proteomes" id="UP000265100">
    <property type="component" value="Chromosome 20"/>
</dbReference>
<evidence type="ECO:0000313" key="8">
    <source>
        <dbReference type="Ensembl" id="ENSACLP00000068808.1"/>
    </source>
</evidence>
<dbReference type="PANTHER" id="PTHR12106:SF44">
    <property type="entry name" value="SORTILIN 1B"/>
    <property type="match status" value="1"/>
</dbReference>
<dbReference type="GO" id="GO:0016020">
    <property type="term" value="C:membrane"/>
    <property type="evidence" value="ECO:0007669"/>
    <property type="project" value="UniProtKB-SubCell"/>
</dbReference>
<dbReference type="GO" id="GO:0005794">
    <property type="term" value="C:Golgi apparatus"/>
    <property type="evidence" value="ECO:0007669"/>
    <property type="project" value="TreeGrafter"/>
</dbReference>